<name>A0ABP0R2A3_9DINO</name>
<sequence length="229" mass="24814">MASLLVAMADRTRGPRDGKTACLGGGVAGSRPFSGFMAASACLAVSNTVAIQFHKCPTFVEASELFKGYEVARLDISFASTDRLVLVTFYDVRVAQQVLSNFKPNAWLAPEGMKDFRAVRLSSSEFADLPRQDSFEQFGEIAGFSNCGGDIVIEFYDMRAALRCSIAIPSEPQTPMRRDVTGSRWRRCLPVARSVDAELSGLAEGPKGSMESQSEDHAVDAPMARWLGG</sequence>
<reference evidence="1 2" key="1">
    <citation type="submission" date="2024-02" db="EMBL/GenBank/DDBJ databases">
        <authorList>
            <person name="Chen Y."/>
            <person name="Shah S."/>
            <person name="Dougan E. K."/>
            <person name="Thang M."/>
            <person name="Chan C."/>
        </authorList>
    </citation>
    <scope>NUCLEOTIDE SEQUENCE [LARGE SCALE GENOMIC DNA]</scope>
</reference>
<proteinExistence type="predicted"/>
<dbReference type="Proteomes" id="UP001642484">
    <property type="component" value="Unassembled WGS sequence"/>
</dbReference>
<organism evidence="1 2">
    <name type="scientific">Durusdinium trenchii</name>
    <dbReference type="NCBI Taxonomy" id="1381693"/>
    <lineage>
        <taxon>Eukaryota</taxon>
        <taxon>Sar</taxon>
        <taxon>Alveolata</taxon>
        <taxon>Dinophyceae</taxon>
        <taxon>Suessiales</taxon>
        <taxon>Symbiodiniaceae</taxon>
        <taxon>Durusdinium</taxon>
    </lineage>
</organism>
<keyword evidence="2" id="KW-1185">Reference proteome</keyword>
<evidence type="ECO:0000313" key="1">
    <source>
        <dbReference type="EMBL" id="CAK9094682.1"/>
    </source>
</evidence>
<gene>
    <name evidence="1" type="ORF">CCMP2556_LOCUS45152</name>
</gene>
<protein>
    <submittedName>
        <fullName evidence="1">Uncharacterized protein</fullName>
    </submittedName>
</protein>
<accession>A0ABP0R2A3</accession>
<dbReference type="EMBL" id="CAXAMN010025362">
    <property type="protein sequence ID" value="CAK9094682.1"/>
    <property type="molecule type" value="Genomic_DNA"/>
</dbReference>
<evidence type="ECO:0000313" key="2">
    <source>
        <dbReference type="Proteomes" id="UP001642484"/>
    </source>
</evidence>
<comment type="caution">
    <text evidence="1">The sequence shown here is derived from an EMBL/GenBank/DDBJ whole genome shotgun (WGS) entry which is preliminary data.</text>
</comment>